<evidence type="ECO:0000256" key="2">
    <source>
        <dbReference type="SAM" id="Phobius"/>
    </source>
</evidence>
<organism evidence="4 5">
    <name type="scientific">Westerdykella ornata</name>
    <dbReference type="NCBI Taxonomy" id="318751"/>
    <lineage>
        <taxon>Eukaryota</taxon>
        <taxon>Fungi</taxon>
        <taxon>Dikarya</taxon>
        <taxon>Ascomycota</taxon>
        <taxon>Pezizomycotina</taxon>
        <taxon>Dothideomycetes</taxon>
        <taxon>Pleosporomycetidae</taxon>
        <taxon>Pleosporales</taxon>
        <taxon>Sporormiaceae</taxon>
        <taxon>Westerdykella</taxon>
    </lineage>
</organism>
<name>A0A6A6JFP1_WESOR</name>
<dbReference type="EMBL" id="ML986499">
    <property type="protein sequence ID" value="KAF2275034.1"/>
    <property type="molecule type" value="Genomic_DNA"/>
</dbReference>
<dbReference type="Pfam" id="PF20153">
    <property type="entry name" value="DUF6535"/>
    <property type="match status" value="1"/>
</dbReference>
<feature type="compositionally biased region" description="Basic and acidic residues" evidence="1">
    <location>
        <begin position="237"/>
        <end position="250"/>
    </location>
</feature>
<dbReference type="GeneID" id="54554202"/>
<evidence type="ECO:0000313" key="4">
    <source>
        <dbReference type="EMBL" id="KAF2275034.1"/>
    </source>
</evidence>
<dbReference type="OrthoDB" id="630895at2759"/>
<protein>
    <recommendedName>
        <fullName evidence="3">DUF6535 domain-containing protein</fullName>
    </recommendedName>
</protein>
<dbReference type="Proteomes" id="UP000800097">
    <property type="component" value="Unassembled WGS sequence"/>
</dbReference>
<gene>
    <name evidence="4" type="ORF">EI97DRAFT_459670</name>
</gene>
<reference evidence="4" key="1">
    <citation type="journal article" date="2020" name="Stud. Mycol.">
        <title>101 Dothideomycetes genomes: a test case for predicting lifestyles and emergence of pathogens.</title>
        <authorList>
            <person name="Haridas S."/>
            <person name="Albert R."/>
            <person name="Binder M."/>
            <person name="Bloem J."/>
            <person name="Labutti K."/>
            <person name="Salamov A."/>
            <person name="Andreopoulos B."/>
            <person name="Baker S."/>
            <person name="Barry K."/>
            <person name="Bills G."/>
            <person name="Bluhm B."/>
            <person name="Cannon C."/>
            <person name="Castanera R."/>
            <person name="Culley D."/>
            <person name="Daum C."/>
            <person name="Ezra D."/>
            <person name="Gonzalez J."/>
            <person name="Henrissat B."/>
            <person name="Kuo A."/>
            <person name="Liang C."/>
            <person name="Lipzen A."/>
            <person name="Lutzoni F."/>
            <person name="Magnuson J."/>
            <person name="Mondo S."/>
            <person name="Nolan M."/>
            <person name="Ohm R."/>
            <person name="Pangilinan J."/>
            <person name="Park H.-J."/>
            <person name="Ramirez L."/>
            <person name="Alfaro M."/>
            <person name="Sun H."/>
            <person name="Tritt A."/>
            <person name="Yoshinaga Y."/>
            <person name="Zwiers L.-H."/>
            <person name="Turgeon B."/>
            <person name="Goodwin S."/>
            <person name="Spatafora J."/>
            <person name="Crous P."/>
            <person name="Grigoriev I."/>
        </authorList>
    </citation>
    <scope>NUCLEOTIDE SEQUENCE</scope>
    <source>
        <strain evidence="4">CBS 379.55</strain>
    </source>
</reference>
<dbReference type="InterPro" id="IPR045338">
    <property type="entry name" value="DUF6535"/>
</dbReference>
<feature type="domain" description="DUF6535" evidence="3">
    <location>
        <begin position="40"/>
        <end position="146"/>
    </location>
</feature>
<sequence length="289" mass="32324">MRDLGGDPRALAFLIRDWKFDKYAELQSVQVAATFCAGASLATLSWTKTPSPHWLTTALWFSSLICSIWAIVTSIQTRSILDDLPNREQLTSHFPDAEVRRIRYVILRYKGRPSVMHWVMLFAWQFPSMMMAWAWCTFLAGLTVYVCTPFVKGSRWEEGHKIAVVYLAVGSVGLVTYFFSSIFVYTSERSCVRATGSCSRSATSYGLPTTSGRDSTQHVVESGSDIESSPASPATESQDKEQEMDGHVEGGDGGPAARRRMTVPAVMSGEPWRVGARRGRDRREVWMLI</sequence>
<keyword evidence="2" id="KW-0472">Membrane</keyword>
<evidence type="ECO:0000256" key="1">
    <source>
        <dbReference type="SAM" id="MobiDB-lite"/>
    </source>
</evidence>
<feature type="region of interest" description="Disordered" evidence="1">
    <location>
        <begin position="198"/>
        <end position="264"/>
    </location>
</feature>
<feature type="transmembrane region" description="Helical" evidence="2">
    <location>
        <begin position="163"/>
        <end position="185"/>
    </location>
</feature>
<accession>A0A6A6JFP1</accession>
<dbReference type="AlphaFoldDB" id="A0A6A6JFP1"/>
<keyword evidence="2" id="KW-0812">Transmembrane</keyword>
<proteinExistence type="predicted"/>
<feature type="compositionally biased region" description="Polar residues" evidence="1">
    <location>
        <begin position="198"/>
        <end position="236"/>
    </location>
</feature>
<evidence type="ECO:0000313" key="5">
    <source>
        <dbReference type="Proteomes" id="UP000800097"/>
    </source>
</evidence>
<keyword evidence="2" id="KW-1133">Transmembrane helix</keyword>
<evidence type="ECO:0000259" key="3">
    <source>
        <dbReference type="Pfam" id="PF20153"/>
    </source>
</evidence>
<keyword evidence="5" id="KW-1185">Reference proteome</keyword>
<feature type="transmembrane region" description="Helical" evidence="2">
    <location>
        <begin position="53"/>
        <end position="72"/>
    </location>
</feature>
<dbReference type="RefSeq" id="XP_033652573.1">
    <property type="nucleotide sequence ID" value="XM_033801027.1"/>
</dbReference>